<dbReference type="GO" id="GO:0008725">
    <property type="term" value="F:DNA-3-methyladenine glycosylase activity"/>
    <property type="evidence" value="ECO:0007669"/>
    <property type="project" value="InterPro"/>
</dbReference>
<proteinExistence type="predicted"/>
<gene>
    <name evidence="1" type="ORF">JF50_00020</name>
</gene>
<evidence type="ECO:0000313" key="2">
    <source>
        <dbReference type="Proteomes" id="UP000031327"/>
    </source>
</evidence>
<organism evidence="1 2">
    <name type="scientific">Pseudoalteromonas luteoviolacea</name>
    <dbReference type="NCBI Taxonomy" id="43657"/>
    <lineage>
        <taxon>Bacteria</taxon>
        <taxon>Pseudomonadati</taxon>
        <taxon>Pseudomonadota</taxon>
        <taxon>Gammaproteobacteria</taxon>
        <taxon>Alteromonadales</taxon>
        <taxon>Pseudoalteromonadaceae</taxon>
        <taxon>Pseudoalteromonas</taxon>
    </lineage>
</organism>
<dbReference type="SUPFAM" id="SSF48150">
    <property type="entry name" value="DNA-glycosylase"/>
    <property type="match status" value="1"/>
</dbReference>
<comment type="caution">
    <text evidence="1">The sequence shown here is derived from an EMBL/GenBank/DDBJ whole genome shotgun (WGS) entry which is preliminary data.</text>
</comment>
<dbReference type="Gene3D" id="1.10.340.30">
    <property type="entry name" value="Hypothetical protein, domain 2"/>
    <property type="match status" value="1"/>
</dbReference>
<reference evidence="1 2" key="1">
    <citation type="submission" date="2014-12" db="EMBL/GenBank/DDBJ databases">
        <title>Draft Genome Sequence of Pseudoalteromonas luteoviolacea HI1.</title>
        <authorList>
            <person name="Asahina A.Y."/>
            <person name="Hadfield M.G."/>
        </authorList>
    </citation>
    <scope>NUCLEOTIDE SEQUENCE [LARGE SCALE GENOMIC DNA]</scope>
    <source>
        <strain evidence="1 2">HI1</strain>
    </source>
</reference>
<dbReference type="GO" id="GO:0006284">
    <property type="term" value="P:base-excision repair"/>
    <property type="evidence" value="ECO:0007669"/>
    <property type="project" value="InterPro"/>
</dbReference>
<dbReference type="PANTHER" id="PTHR30037">
    <property type="entry name" value="DNA-3-METHYLADENINE GLYCOSYLASE 1"/>
    <property type="match status" value="1"/>
</dbReference>
<dbReference type="OrthoDB" id="9795156at2"/>
<accession>A0A0C1QHQ4</accession>
<sequence length="229" mass="26372">MTRFNEIYDRACERKGGESNLRLLLAEPRKVSTLRTLCDDLWLEEFTRKIFQSGFYWSVVNAKWDGFREVFWDFSVDKLLYMSPEMYEQRAQDERIIRNYKKVQSIAINCHMIYELQQAHGSFSELVANWPSDDIINLWLLLKKQGNRLGGNTGPFALRALGKDTFLLTKDVEAYLRANDIIDGGLQSLKSLKAAQQHFNELQNHSGFSMTALSQLIAFSVGDNAIQST</sequence>
<dbReference type="Proteomes" id="UP000031327">
    <property type="component" value="Unassembled WGS sequence"/>
</dbReference>
<evidence type="ECO:0000313" key="1">
    <source>
        <dbReference type="EMBL" id="KID58895.1"/>
    </source>
</evidence>
<dbReference type="RefSeq" id="WP_039607510.1">
    <property type="nucleotide sequence ID" value="NZ_JWIC01000001.1"/>
</dbReference>
<dbReference type="InterPro" id="IPR011257">
    <property type="entry name" value="DNA_glycosylase"/>
</dbReference>
<protein>
    <submittedName>
        <fullName evidence="1">3-methyladenine DNA glycosylase</fullName>
    </submittedName>
</protein>
<dbReference type="PANTHER" id="PTHR30037:SF3">
    <property type="entry name" value="BLR0857 PROTEIN"/>
    <property type="match status" value="1"/>
</dbReference>
<dbReference type="InterPro" id="IPR052891">
    <property type="entry name" value="DNA-3mA_glycosylase"/>
</dbReference>
<dbReference type="EMBL" id="JWIC01000001">
    <property type="protein sequence ID" value="KID58895.1"/>
    <property type="molecule type" value="Genomic_DNA"/>
</dbReference>
<dbReference type="InterPro" id="IPR005019">
    <property type="entry name" value="Adenine_glyco"/>
</dbReference>
<name>A0A0C1QHQ4_9GAMM</name>
<dbReference type="AlphaFoldDB" id="A0A0C1QHQ4"/>
<dbReference type="Pfam" id="PF03352">
    <property type="entry name" value="Adenine_glyco"/>
    <property type="match status" value="1"/>
</dbReference>